<evidence type="ECO:0000313" key="1">
    <source>
        <dbReference type="EnsemblMetazoa" id="Aqu2.1.35114_001"/>
    </source>
</evidence>
<name>A0A1X7V5N1_AMPQE</name>
<organism evidence="1">
    <name type="scientific">Amphimedon queenslandica</name>
    <name type="common">Sponge</name>
    <dbReference type="NCBI Taxonomy" id="400682"/>
    <lineage>
        <taxon>Eukaryota</taxon>
        <taxon>Metazoa</taxon>
        <taxon>Porifera</taxon>
        <taxon>Demospongiae</taxon>
        <taxon>Heteroscleromorpha</taxon>
        <taxon>Haplosclerida</taxon>
        <taxon>Niphatidae</taxon>
        <taxon>Amphimedon</taxon>
    </lineage>
</organism>
<dbReference type="InParanoid" id="A0A1X7V5N1"/>
<proteinExistence type="predicted"/>
<protein>
    <submittedName>
        <fullName evidence="1">Uncharacterized protein</fullName>
    </submittedName>
</protein>
<sequence>MTGSSSDAMGSSGTEYNSSKEYLSLFGGSLRDLVLLLVVTNLSSSGREGEGDGVFLLFFVFPLVVELLPVLVDISPQDASVCLVISSLTAL</sequence>
<accession>A0A1X7V5N1</accession>
<dbReference type="AlphaFoldDB" id="A0A1X7V5N1"/>
<dbReference type="EnsemblMetazoa" id="Aqu2.1.35114_001">
    <property type="protein sequence ID" value="Aqu2.1.35114_001"/>
    <property type="gene ID" value="Aqu2.1.35114"/>
</dbReference>
<reference evidence="1" key="1">
    <citation type="submission" date="2017-05" db="UniProtKB">
        <authorList>
            <consortium name="EnsemblMetazoa"/>
        </authorList>
    </citation>
    <scope>IDENTIFICATION</scope>
</reference>